<dbReference type="InterPro" id="IPR025202">
    <property type="entry name" value="PLD-like_dom"/>
</dbReference>
<comment type="catalytic activity">
    <reaction evidence="1">
        <text>a 1,2-diacyl-sn-glycero-3-phosphocholine + H2O = a 1,2-diacyl-sn-glycero-3-phosphate + choline + H(+)</text>
        <dbReference type="Rhea" id="RHEA:14445"/>
        <dbReference type="ChEBI" id="CHEBI:15354"/>
        <dbReference type="ChEBI" id="CHEBI:15377"/>
        <dbReference type="ChEBI" id="CHEBI:15378"/>
        <dbReference type="ChEBI" id="CHEBI:57643"/>
        <dbReference type="ChEBI" id="CHEBI:58608"/>
        <dbReference type="EC" id="3.1.4.4"/>
    </reaction>
</comment>
<evidence type="ECO:0000256" key="8">
    <source>
        <dbReference type="ARBA" id="ARBA00023098"/>
    </source>
</evidence>
<dbReference type="EMBL" id="CP034328">
    <property type="protein sequence ID" value="AZL58538.1"/>
    <property type="molecule type" value="Genomic_DNA"/>
</dbReference>
<keyword evidence="12" id="KW-1185">Reference proteome</keyword>
<dbReference type="AlphaFoldDB" id="A0A3S8U4P3"/>
<evidence type="ECO:0000259" key="10">
    <source>
        <dbReference type="PROSITE" id="PS50035"/>
    </source>
</evidence>
<dbReference type="SMART" id="SM00155">
    <property type="entry name" value="PLDc"/>
    <property type="match status" value="2"/>
</dbReference>
<dbReference type="GO" id="GO:0005576">
    <property type="term" value="C:extracellular region"/>
    <property type="evidence" value="ECO:0007669"/>
    <property type="project" value="UniProtKB-SubCell"/>
</dbReference>
<dbReference type="KEGG" id="taw:EI545_06640"/>
<accession>A0A3S8U4P3</accession>
<evidence type="ECO:0000256" key="9">
    <source>
        <dbReference type="ARBA" id="ARBA00029594"/>
    </source>
</evidence>
<comment type="function">
    <text evidence="2">Could be a virulence factor.</text>
</comment>
<evidence type="ECO:0000256" key="6">
    <source>
        <dbReference type="ARBA" id="ARBA00022737"/>
    </source>
</evidence>
<keyword evidence="6" id="KW-0677">Repeat</keyword>
<feature type="domain" description="PLD phosphodiesterase" evidence="10">
    <location>
        <begin position="403"/>
        <end position="430"/>
    </location>
</feature>
<evidence type="ECO:0000256" key="4">
    <source>
        <dbReference type="ARBA" id="ARBA00018392"/>
    </source>
</evidence>
<evidence type="ECO:0000256" key="2">
    <source>
        <dbReference type="ARBA" id="ARBA00003145"/>
    </source>
</evidence>
<evidence type="ECO:0000256" key="5">
    <source>
        <dbReference type="ARBA" id="ARBA00022525"/>
    </source>
</evidence>
<dbReference type="GO" id="GO:0009395">
    <property type="term" value="P:phospholipid catabolic process"/>
    <property type="evidence" value="ECO:0007669"/>
    <property type="project" value="TreeGrafter"/>
</dbReference>
<keyword evidence="7" id="KW-0378">Hydrolase</keyword>
<comment type="subcellular location">
    <subcellularLocation>
        <location evidence="3">Secreted</location>
    </subcellularLocation>
</comment>
<dbReference type="PANTHER" id="PTHR18896">
    <property type="entry name" value="PHOSPHOLIPASE D"/>
    <property type="match status" value="1"/>
</dbReference>
<protein>
    <recommendedName>
        <fullName evidence="4">Phospholipase D</fullName>
    </recommendedName>
    <alternativeName>
        <fullName evidence="9">Choline phosphatase</fullName>
    </alternativeName>
</protein>
<dbReference type="OrthoDB" id="8828485at2"/>
<keyword evidence="8" id="KW-0443">Lipid metabolism</keyword>
<evidence type="ECO:0000256" key="1">
    <source>
        <dbReference type="ARBA" id="ARBA00000798"/>
    </source>
</evidence>
<evidence type="ECO:0000313" key="12">
    <source>
        <dbReference type="Proteomes" id="UP000282002"/>
    </source>
</evidence>
<dbReference type="SUPFAM" id="SSF56024">
    <property type="entry name" value="Phospholipase D/nuclease"/>
    <property type="match status" value="2"/>
</dbReference>
<dbReference type="PROSITE" id="PS50035">
    <property type="entry name" value="PLD"/>
    <property type="match status" value="2"/>
</dbReference>
<evidence type="ECO:0000256" key="7">
    <source>
        <dbReference type="ARBA" id="ARBA00022801"/>
    </source>
</evidence>
<organism evidence="11 12">
    <name type="scientific">Tabrizicola piscis</name>
    <dbReference type="NCBI Taxonomy" id="2494374"/>
    <lineage>
        <taxon>Bacteria</taxon>
        <taxon>Pseudomonadati</taxon>
        <taxon>Pseudomonadota</taxon>
        <taxon>Alphaproteobacteria</taxon>
        <taxon>Rhodobacterales</taxon>
        <taxon>Paracoccaceae</taxon>
        <taxon>Tabrizicola</taxon>
    </lineage>
</organism>
<feature type="domain" description="PLD phosphodiesterase" evidence="10">
    <location>
        <begin position="185"/>
        <end position="212"/>
    </location>
</feature>
<keyword evidence="5" id="KW-0964">Secreted</keyword>
<evidence type="ECO:0000313" key="11">
    <source>
        <dbReference type="EMBL" id="AZL58538.1"/>
    </source>
</evidence>
<dbReference type="InterPro" id="IPR001736">
    <property type="entry name" value="PLipase_D/transphosphatidylase"/>
</dbReference>
<dbReference type="Pfam" id="PF13091">
    <property type="entry name" value="PLDc_2"/>
    <property type="match status" value="1"/>
</dbReference>
<dbReference type="RefSeq" id="WP_125324739.1">
    <property type="nucleotide sequence ID" value="NZ_CP034328.1"/>
</dbReference>
<sequence>MPHSRRSVRILLTASEAYPALERAFLAAQTEIWASFMVFDLQTRLRSPEALAIGKTWFDLIVHVLNKGVALNVVISDVDPIARAEMHRAATRHLRLFSAAAAVANPGAKLKILRPCHPAETGALVRLCIWPYVMKKLFRLSGWLNNLAPDHRAAALRDMDGAVRNLRLRKDGTVGIRLWSLPRLFPVVHHQKLAVIDRRLLYIGGLDLNERRYDTPNHRRAGDQTWHDVQLMIEGPVVAEAQDHLETFQDVIEGRKQPTKTRRLLRTLSLPSRHSLWNFGPKPFISELQTAHRILAQRSRQLIYMESQYFRDVRLARVLAEAARRSPGLNLILILPAAPDDVAFEGKKALDARYGEAMQARSLRIIRKAFGSRLFVGSPAQPRPALPDGKDDANGRSTLHGAPLVYVHSKVSVFDQDAAIVSSANLNGRSLRWDTEAGVYLSAKNDVIELRYRTMAHWLPADIGPDAFEDATAAKVWAQLAWQNAGKPPSQRRGFLLPHDFAAAEAFGRELPILPPEFV</sequence>
<proteinExistence type="predicted"/>
<dbReference type="Proteomes" id="UP000282002">
    <property type="component" value="Chromosome"/>
</dbReference>
<dbReference type="PANTHER" id="PTHR18896:SF76">
    <property type="entry name" value="PHOSPHOLIPASE"/>
    <property type="match status" value="1"/>
</dbReference>
<reference evidence="11 12" key="1">
    <citation type="submission" date="2018-12" db="EMBL/GenBank/DDBJ databases">
        <title>Complete genome sequencing of Tabrizicola sp. K13M18.</title>
        <authorList>
            <person name="Bae J.-W."/>
        </authorList>
    </citation>
    <scope>NUCLEOTIDE SEQUENCE [LARGE SCALE GENOMIC DNA]</scope>
    <source>
        <strain evidence="11 12">K13M18</strain>
    </source>
</reference>
<evidence type="ECO:0000256" key="3">
    <source>
        <dbReference type="ARBA" id="ARBA00004613"/>
    </source>
</evidence>
<gene>
    <name evidence="11" type="ORF">EI545_06640</name>
</gene>
<name>A0A3S8U4P3_9RHOB</name>
<dbReference type="Pfam" id="PF00614">
    <property type="entry name" value="PLDc"/>
    <property type="match status" value="1"/>
</dbReference>
<dbReference type="GO" id="GO:0004630">
    <property type="term" value="F:phospholipase D activity"/>
    <property type="evidence" value="ECO:0007669"/>
    <property type="project" value="UniProtKB-EC"/>
</dbReference>
<dbReference type="Gene3D" id="3.30.870.10">
    <property type="entry name" value="Endonuclease Chain A"/>
    <property type="match status" value="2"/>
</dbReference>
<dbReference type="InterPro" id="IPR015679">
    <property type="entry name" value="PLipase_D_fam"/>
</dbReference>
<dbReference type="CDD" id="cd09105">
    <property type="entry name" value="PLDc_vPLD1_2_like_2"/>
    <property type="match status" value="1"/>
</dbReference>